<dbReference type="HOGENOM" id="CLU_1199994_0_0_1"/>
<evidence type="ECO:0000313" key="2">
    <source>
        <dbReference type="EMBL" id="EDR07788.1"/>
    </source>
</evidence>
<sequence>MDGVVGDIQHANFQTYFQVAVTVAALYDHLITLDVERKKWSAVNVFFIINRYFGEALPLRMFVQNLLHPLTSMLTASCAFSLVFQDSCKIASKVQGWGCHVLIWSMQAIMLYRICCLYKHSRKLMVHLMPARITPQALIPQVHLQVHLQVLLPQAALLLVHLLPHALLPQVHLSQAALHVIPPQAALQVLLPQASLLLEVFLLLTEESTTAYHLLQAGISYPGRQYLCLSW</sequence>
<dbReference type="GeneID" id="6077124"/>
<evidence type="ECO:0000313" key="3">
    <source>
        <dbReference type="Proteomes" id="UP000001194"/>
    </source>
</evidence>
<dbReference type="OrthoDB" id="2638860at2759"/>
<keyword evidence="3" id="KW-1185">Reference proteome</keyword>
<dbReference type="InParanoid" id="B0DBW4"/>
<accession>B0DBW4</accession>
<dbReference type="KEGG" id="lbc:LACBIDRAFT_327493"/>
<gene>
    <name evidence="2" type="ORF">LACBIDRAFT_327493</name>
</gene>
<dbReference type="EMBL" id="DS547103">
    <property type="protein sequence ID" value="EDR07788.1"/>
    <property type="molecule type" value="Genomic_DNA"/>
</dbReference>
<reference evidence="2 3" key="1">
    <citation type="journal article" date="2008" name="Nature">
        <title>The genome of Laccaria bicolor provides insights into mycorrhizal symbiosis.</title>
        <authorList>
            <person name="Martin F."/>
            <person name="Aerts A."/>
            <person name="Ahren D."/>
            <person name="Brun A."/>
            <person name="Danchin E.G.J."/>
            <person name="Duchaussoy F."/>
            <person name="Gibon J."/>
            <person name="Kohler A."/>
            <person name="Lindquist E."/>
            <person name="Pereda V."/>
            <person name="Salamov A."/>
            <person name="Shapiro H.J."/>
            <person name="Wuyts J."/>
            <person name="Blaudez D."/>
            <person name="Buee M."/>
            <person name="Brokstein P."/>
            <person name="Canbaeck B."/>
            <person name="Cohen D."/>
            <person name="Courty P.E."/>
            <person name="Coutinho P.M."/>
            <person name="Delaruelle C."/>
            <person name="Detter J.C."/>
            <person name="Deveau A."/>
            <person name="DiFazio S."/>
            <person name="Duplessis S."/>
            <person name="Fraissinet-Tachet L."/>
            <person name="Lucic E."/>
            <person name="Frey-Klett P."/>
            <person name="Fourrey C."/>
            <person name="Feussner I."/>
            <person name="Gay G."/>
            <person name="Grimwood J."/>
            <person name="Hoegger P.J."/>
            <person name="Jain P."/>
            <person name="Kilaru S."/>
            <person name="Labbe J."/>
            <person name="Lin Y.C."/>
            <person name="Legue V."/>
            <person name="Le Tacon F."/>
            <person name="Marmeisse R."/>
            <person name="Melayah D."/>
            <person name="Montanini B."/>
            <person name="Muratet M."/>
            <person name="Nehls U."/>
            <person name="Niculita-Hirzel H."/>
            <person name="Oudot-Le Secq M.P."/>
            <person name="Peter M."/>
            <person name="Quesneville H."/>
            <person name="Rajashekar B."/>
            <person name="Reich M."/>
            <person name="Rouhier N."/>
            <person name="Schmutz J."/>
            <person name="Yin T."/>
            <person name="Chalot M."/>
            <person name="Henrissat B."/>
            <person name="Kuees U."/>
            <person name="Lucas S."/>
            <person name="Van de Peer Y."/>
            <person name="Podila G.K."/>
            <person name="Polle A."/>
            <person name="Pukkila P.J."/>
            <person name="Richardson P.M."/>
            <person name="Rouze P."/>
            <person name="Sanders I.R."/>
            <person name="Stajich J.E."/>
            <person name="Tunlid A."/>
            <person name="Tuskan G."/>
            <person name="Grigoriev I.V."/>
        </authorList>
    </citation>
    <scope>NUCLEOTIDE SEQUENCE [LARGE SCALE GENOMIC DNA]</scope>
    <source>
        <strain evidence="3">S238N-H82 / ATCC MYA-4686</strain>
    </source>
</reference>
<dbReference type="AlphaFoldDB" id="B0DBW4"/>
<proteinExistence type="predicted"/>
<dbReference type="RefSeq" id="XP_001881577.1">
    <property type="nucleotide sequence ID" value="XM_001881542.1"/>
</dbReference>
<dbReference type="Proteomes" id="UP000001194">
    <property type="component" value="Unassembled WGS sequence"/>
</dbReference>
<dbReference type="InterPro" id="IPR045340">
    <property type="entry name" value="DUF6533"/>
</dbReference>
<evidence type="ECO:0000259" key="1">
    <source>
        <dbReference type="Pfam" id="PF20151"/>
    </source>
</evidence>
<protein>
    <submittedName>
        <fullName evidence="2">Predicted protein</fullName>
    </submittedName>
</protein>
<organism evidence="3">
    <name type="scientific">Laccaria bicolor (strain S238N-H82 / ATCC MYA-4686)</name>
    <name type="common">Bicoloured deceiver</name>
    <name type="synonym">Laccaria laccata var. bicolor</name>
    <dbReference type="NCBI Taxonomy" id="486041"/>
    <lineage>
        <taxon>Eukaryota</taxon>
        <taxon>Fungi</taxon>
        <taxon>Dikarya</taxon>
        <taxon>Basidiomycota</taxon>
        <taxon>Agaricomycotina</taxon>
        <taxon>Agaricomycetes</taxon>
        <taxon>Agaricomycetidae</taxon>
        <taxon>Agaricales</taxon>
        <taxon>Agaricineae</taxon>
        <taxon>Hydnangiaceae</taxon>
        <taxon>Laccaria</taxon>
    </lineage>
</organism>
<name>B0DBW4_LACBS</name>
<feature type="domain" description="DUF6533" evidence="1">
    <location>
        <begin position="16"/>
        <end position="54"/>
    </location>
</feature>
<dbReference type="Pfam" id="PF20151">
    <property type="entry name" value="DUF6533"/>
    <property type="match status" value="1"/>
</dbReference>